<reference evidence="2 3" key="1">
    <citation type="journal article" date="2005" name="J. Bacteriol.">
        <title>Swine and poultry pathogens: the complete genome sequences of two strains of Mycoplasma hyopneumoniae and a strain of Mycoplasma synoviae.</title>
        <authorList>
            <person name="Vasconcelos A.T."/>
            <person name="Ferreira H.B."/>
            <person name="Bizarro C.V."/>
            <person name="Bonatto S.L."/>
            <person name="Carvalho M.O."/>
            <person name="Pinto P.M."/>
            <person name="Almeida D.F."/>
            <person name="Almeida L.G."/>
            <person name="Almeida R."/>
            <person name="Alves-Filho L."/>
            <person name="Assuncao E.N."/>
            <person name="Azevedo V.A."/>
            <person name="Bogo M.R."/>
            <person name="Brigido M.M."/>
            <person name="Brocchi M."/>
            <person name="Burity H.A."/>
            <person name="Camargo A.A."/>
            <person name="Camargo S.S."/>
            <person name="Carepo M.S."/>
            <person name="Carraro D.M."/>
            <person name="de Mattos Cascardo J.C."/>
            <person name="Castro L.A."/>
            <person name="Cavalcanti G."/>
            <person name="Chemale G."/>
            <person name="Collevatti R.G."/>
            <person name="Cunha C.W."/>
            <person name="Dallagiovanna B."/>
            <person name="Dambros B.P."/>
            <person name="Dellagostin O.A."/>
            <person name="Falcao C."/>
            <person name="Fantinatti-Garboggini F."/>
            <person name="Felipe M.S."/>
            <person name="Fiorentin L."/>
            <person name="Franco G.R."/>
            <person name="Freitas N.S."/>
            <person name="Frias D."/>
            <person name="Grangeiro T.B."/>
            <person name="Grisard E.C."/>
            <person name="Guimaraes C.T."/>
            <person name="Hungria M."/>
            <person name="Jardim S.N."/>
            <person name="Krieger M.A."/>
            <person name="Laurino J.P."/>
            <person name="Lima L.F."/>
            <person name="Lopes M.I."/>
            <person name="Loreto E.L."/>
            <person name="Madeira H.M."/>
            <person name="Manfio G.P."/>
            <person name="Maranhao A.Q."/>
            <person name="Martinkovics C.T."/>
            <person name="Medeiros S.R."/>
            <person name="Moreira M.A."/>
            <person name="Neiva M."/>
            <person name="Ramalho-Neto C.E."/>
            <person name="Nicolas M.F."/>
            <person name="Oliveira S.C."/>
            <person name="Paixao R.F."/>
            <person name="Pedrosa F.O."/>
            <person name="Pena S.D."/>
            <person name="Pereira M."/>
            <person name="Pereira-Ferrari L."/>
            <person name="Piffer I."/>
            <person name="Pinto L.S."/>
            <person name="Potrich D.P."/>
            <person name="Salim A.C."/>
            <person name="Santos F.R."/>
            <person name="Schmitt R."/>
            <person name="Schneider M.P."/>
            <person name="Schrank A."/>
            <person name="Schrank I.S."/>
            <person name="Schuck A.F."/>
            <person name="Seuanez H.N."/>
            <person name="Silva D.W."/>
            <person name="Silva R."/>
            <person name="Silva S.C."/>
            <person name="Soares C.M."/>
            <person name="Souza K.R."/>
            <person name="Souza R.C."/>
            <person name="Staats C.C."/>
            <person name="Steffens M.B."/>
            <person name="Teixeira S.M."/>
            <person name="Urmenyi T.P."/>
            <person name="Vainstein M.H."/>
            <person name="Zuccherato L.W."/>
            <person name="Simpson A.J."/>
            <person name="Zaha A."/>
        </authorList>
    </citation>
    <scope>NUCLEOTIDE SEQUENCE [LARGE SCALE GENOMIC DNA]</scope>
    <source>
        <strain evidence="2 3">53</strain>
    </source>
</reference>
<evidence type="ECO:0000313" key="2">
    <source>
        <dbReference type="EMBL" id="ABP00370.1"/>
    </source>
</evidence>
<dbReference type="KEGG" id="msy:MS53_0694"/>
<keyword evidence="3" id="KW-1185">Reference proteome</keyword>
<keyword evidence="1" id="KW-0472">Membrane</keyword>
<keyword evidence="1" id="KW-1133">Transmembrane helix</keyword>
<accession>A4Q7Z8</accession>
<dbReference type="EMBL" id="AE017245">
    <property type="protein sequence ID" value="ABP00370.1"/>
    <property type="molecule type" value="Genomic_DNA"/>
</dbReference>
<dbReference type="AlphaFoldDB" id="A4Q7Z8"/>
<gene>
    <name evidence="2" type="ordered locus">MS53_0694</name>
</gene>
<evidence type="ECO:0000256" key="1">
    <source>
        <dbReference type="SAM" id="Phobius"/>
    </source>
</evidence>
<dbReference type="Proteomes" id="UP000000549">
    <property type="component" value="Chromosome"/>
</dbReference>
<proteinExistence type="predicted"/>
<feature type="transmembrane region" description="Helical" evidence="1">
    <location>
        <begin position="32"/>
        <end position="53"/>
    </location>
</feature>
<name>A4Q7Z8_MYCS5</name>
<keyword evidence="1" id="KW-0812">Transmembrane</keyword>
<dbReference type="HOGENOM" id="CLU_2735751_0_0_14"/>
<organism evidence="2 3">
    <name type="scientific">Mycoplasmopsis synoviae (strain 53)</name>
    <name type="common">Mycoplasma synoviae</name>
    <dbReference type="NCBI Taxonomy" id="262723"/>
    <lineage>
        <taxon>Bacteria</taxon>
        <taxon>Bacillati</taxon>
        <taxon>Mycoplasmatota</taxon>
        <taxon>Mycoplasmoidales</taxon>
        <taxon>Metamycoplasmataceae</taxon>
        <taxon>Mycoplasmopsis</taxon>
    </lineage>
</organism>
<evidence type="ECO:0000313" key="3">
    <source>
        <dbReference type="Proteomes" id="UP000000549"/>
    </source>
</evidence>
<sequence length="71" mass="8530">MYIFLNPLSNNFKNSNILGHVFGFIISLKMNLFQLLVSFELVVLILFLMLKILQMHLDFHHFIHFVLEYPY</sequence>
<protein>
    <submittedName>
        <fullName evidence="2">Uncharacterized protein</fullName>
    </submittedName>
</protein>